<reference evidence="1 2" key="1">
    <citation type="journal article" date="2014" name="BMC Genomics">
        <title>Genome and secretome analysis of the hemibiotrophic fungal pathogen, Moniliophthora roreri, which causes frosty pod rot disease of cacao: mechanisms of the biotrophic and necrotrophic phases.</title>
        <authorList>
            <person name="Meinhardt L.W."/>
            <person name="Costa G.G.L."/>
            <person name="Thomazella D.P.T."/>
            <person name="Teixeira P.J.P.L."/>
            <person name="Carazzolle M.F."/>
            <person name="Schuster S.C."/>
            <person name="Carlson J.E."/>
            <person name="Guiltinan M.J."/>
            <person name="Mieczkowski P."/>
            <person name="Farmer A."/>
            <person name="Ramaraj T."/>
            <person name="Crozier J."/>
            <person name="Davis R.E."/>
            <person name="Shao J."/>
            <person name="Melnick R.L."/>
            <person name="Pereira G.A.G."/>
            <person name="Bailey B.A."/>
        </authorList>
    </citation>
    <scope>NUCLEOTIDE SEQUENCE [LARGE SCALE GENOMIC DNA]</scope>
    <source>
        <strain evidence="1 2">MCA 2997</strain>
    </source>
</reference>
<dbReference type="KEGG" id="mrr:Moror_17485"/>
<evidence type="ECO:0000313" key="1">
    <source>
        <dbReference type="EMBL" id="ESK97623.1"/>
    </source>
</evidence>
<sequence length="169" mass="18714">MSSILFVFTSADKTLTGAQTGYYLPEAAHPYYVLAPHFKIDFASPKGANPPLDESSVKMFAKDNESVQWLNDETVKAKLASTKKLTEVNPDDYDVTVQPSIYLSTRPTQSLAQRSTERAKLLLLYAMDLLLWLQSLVQTVNRSSLAGKPLASQTLRKNKLAKSKMSPSS</sequence>
<accession>V2XEN2</accession>
<dbReference type="STRING" id="1381753.V2XEN2"/>
<proteinExistence type="predicted"/>
<dbReference type="SUPFAM" id="SSF52317">
    <property type="entry name" value="Class I glutamine amidotransferase-like"/>
    <property type="match status" value="1"/>
</dbReference>
<name>V2XEN2_MONRO</name>
<dbReference type="AlphaFoldDB" id="V2XEN2"/>
<comment type="caution">
    <text evidence="1">The sequence shown here is derived from an EMBL/GenBank/DDBJ whole genome shotgun (WGS) entry which is preliminary data.</text>
</comment>
<keyword evidence="2" id="KW-1185">Reference proteome</keyword>
<dbReference type="OrthoDB" id="543156at2759"/>
<dbReference type="HOGENOM" id="CLU_1578918_0_0_1"/>
<protein>
    <submittedName>
        <fullName evidence="1">Uncharacterized protein</fullName>
    </submittedName>
</protein>
<dbReference type="EMBL" id="AWSO01000023">
    <property type="protein sequence ID" value="ESK97623.1"/>
    <property type="molecule type" value="Genomic_DNA"/>
</dbReference>
<gene>
    <name evidence="1" type="ORF">Moror_17485</name>
</gene>
<evidence type="ECO:0000313" key="2">
    <source>
        <dbReference type="Proteomes" id="UP000017559"/>
    </source>
</evidence>
<dbReference type="InterPro" id="IPR029062">
    <property type="entry name" value="Class_I_gatase-like"/>
</dbReference>
<dbReference type="Gene3D" id="3.40.50.880">
    <property type="match status" value="1"/>
</dbReference>
<dbReference type="Proteomes" id="UP000017559">
    <property type="component" value="Unassembled WGS sequence"/>
</dbReference>
<organism evidence="1 2">
    <name type="scientific">Moniliophthora roreri (strain MCA 2997)</name>
    <name type="common">Cocoa frosty pod rot fungus</name>
    <name type="synonym">Crinipellis roreri</name>
    <dbReference type="NCBI Taxonomy" id="1381753"/>
    <lineage>
        <taxon>Eukaryota</taxon>
        <taxon>Fungi</taxon>
        <taxon>Dikarya</taxon>
        <taxon>Basidiomycota</taxon>
        <taxon>Agaricomycotina</taxon>
        <taxon>Agaricomycetes</taxon>
        <taxon>Agaricomycetidae</taxon>
        <taxon>Agaricales</taxon>
        <taxon>Marasmiineae</taxon>
        <taxon>Marasmiaceae</taxon>
        <taxon>Moniliophthora</taxon>
    </lineage>
</organism>